<dbReference type="AlphaFoldDB" id="A0A6D2JY23"/>
<gene>
    <name evidence="3" type="ORF">MERR_LOCUS32435</name>
</gene>
<evidence type="ECO:0000313" key="3">
    <source>
        <dbReference type="EMBL" id="CAA7045200.1"/>
    </source>
</evidence>
<sequence length="143" mass="16755">MGVSRDKQLQVLQLLKVVVGDGGDEMFPFGYETMKRRWEILNKIFSMSTRFSLQAIKPEYCNYFKKVRDFTPSYAWVKCEREEDKNCYEIFREAKITGRGGKMYGSEESFVRLSLIKSQDEFDQLIDMLKKFISQEVLGADSI</sequence>
<dbReference type="PANTHER" id="PTHR43795">
    <property type="entry name" value="BIFUNCTIONAL ASPARTATE AMINOTRANSFERASE AND GLUTAMATE/ASPARTATE-PREPHENATE AMINOTRANSFERASE-RELATED"/>
    <property type="match status" value="1"/>
</dbReference>
<dbReference type="PANTHER" id="PTHR43795:SF20">
    <property type="entry name" value="TRYPTOPHAN AMINOTRANSFERASE-RELATED PROTEIN 3"/>
    <property type="match status" value="1"/>
</dbReference>
<proteinExistence type="predicted"/>
<dbReference type="Pfam" id="PF04864">
    <property type="entry name" value="Alliinase_C"/>
    <property type="match status" value="1"/>
</dbReference>
<dbReference type="InterPro" id="IPR006948">
    <property type="entry name" value="Alliinase_C"/>
</dbReference>
<keyword evidence="1" id="KW-0663">Pyridoxal phosphate</keyword>
<dbReference type="Proteomes" id="UP000467841">
    <property type="component" value="Unassembled WGS sequence"/>
</dbReference>
<dbReference type="InterPro" id="IPR050478">
    <property type="entry name" value="Ethylene_sulfur-biosynth"/>
</dbReference>
<dbReference type="InterPro" id="IPR015424">
    <property type="entry name" value="PyrdxlP-dep_Trfase"/>
</dbReference>
<evidence type="ECO:0000256" key="1">
    <source>
        <dbReference type="ARBA" id="ARBA00022898"/>
    </source>
</evidence>
<dbReference type="OrthoDB" id="2020362at2759"/>
<evidence type="ECO:0000259" key="2">
    <source>
        <dbReference type="Pfam" id="PF04864"/>
    </source>
</evidence>
<dbReference type="GO" id="GO:0008483">
    <property type="term" value="F:transaminase activity"/>
    <property type="evidence" value="ECO:0007669"/>
    <property type="project" value="TreeGrafter"/>
</dbReference>
<name>A0A6D2JY23_9BRAS</name>
<dbReference type="SUPFAM" id="SSF53383">
    <property type="entry name" value="PLP-dependent transferases"/>
    <property type="match status" value="1"/>
</dbReference>
<feature type="domain" description="Alliinase C-terminal" evidence="2">
    <location>
        <begin position="1"/>
        <end position="132"/>
    </location>
</feature>
<organism evidence="3 4">
    <name type="scientific">Microthlaspi erraticum</name>
    <dbReference type="NCBI Taxonomy" id="1685480"/>
    <lineage>
        <taxon>Eukaryota</taxon>
        <taxon>Viridiplantae</taxon>
        <taxon>Streptophyta</taxon>
        <taxon>Embryophyta</taxon>
        <taxon>Tracheophyta</taxon>
        <taxon>Spermatophyta</taxon>
        <taxon>Magnoliopsida</taxon>
        <taxon>eudicotyledons</taxon>
        <taxon>Gunneridae</taxon>
        <taxon>Pentapetalae</taxon>
        <taxon>rosids</taxon>
        <taxon>malvids</taxon>
        <taxon>Brassicales</taxon>
        <taxon>Brassicaceae</taxon>
        <taxon>Coluteocarpeae</taxon>
        <taxon>Microthlaspi</taxon>
    </lineage>
</organism>
<protein>
    <recommendedName>
        <fullName evidence="2">Alliinase C-terminal domain-containing protein</fullName>
    </recommendedName>
</protein>
<dbReference type="GO" id="GO:0006520">
    <property type="term" value="P:amino acid metabolic process"/>
    <property type="evidence" value="ECO:0007669"/>
    <property type="project" value="TreeGrafter"/>
</dbReference>
<dbReference type="EMBL" id="CACVBM020001318">
    <property type="protein sequence ID" value="CAA7045200.1"/>
    <property type="molecule type" value="Genomic_DNA"/>
</dbReference>
<comment type="caution">
    <text evidence="3">The sequence shown here is derived from an EMBL/GenBank/DDBJ whole genome shotgun (WGS) entry which is preliminary data.</text>
</comment>
<accession>A0A6D2JY23</accession>
<keyword evidence="4" id="KW-1185">Reference proteome</keyword>
<dbReference type="InterPro" id="IPR015422">
    <property type="entry name" value="PyrdxlP-dep_Trfase_small"/>
</dbReference>
<evidence type="ECO:0000313" key="4">
    <source>
        <dbReference type="Proteomes" id="UP000467841"/>
    </source>
</evidence>
<dbReference type="Gene3D" id="3.90.1150.10">
    <property type="entry name" value="Aspartate Aminotransferase, domain 1"/>
    <property type="match status" value="1"/>
</dbReference>
<dbReference type="GO" id="GO:0016846">
    <property type="term" value="F:carbon-sulfur lyase activity"/>
    <property type="evidence" value="ECO:0007669"/>
    <property type="project" value="InterPro"/>
</dbReference>
<reference evidence="3" key="1">
    <citation type="submission" date="2020-01" db="EMBL/GenBank/DDBJ databases">
        <authorList>
            <person name="Mishra B."/>
        </authorList>
    </citation>
    <scope>NUCLEOTIDE SEQUENCE [LARGE SCALE GENOMIC DNA]</scope>
</reference>